<dbReference type="Proteomes" id="UP000801428">
    <property type="component" value="Unassembled WGS sequence"/>
</dbReference>
<name>A0A9P4W6X8_CURKU</name>
<feature type="region of interest" description="Disordered" evidence="1">
    <location>
        <begin position="23"/>
        <end position="75"/>
    </location>
</feature>
<proteinExistence type="predicted"/>
<evidence type="ECO:0000313" key="2">
    <source>
        <dbReference type="EMBL" id="KAF2996232.1"/>
    </source>
</evidence>
<accession>A0A9P4W6X8</accession>
<sequence>MDVNIPHGYNVGNFSNEEASIASTSSLIRGSMSKPAKGEKSRLQKLNPFSRKSHSTTESVENKEEEKDVKARDGD</sequence>
<protein>
    <submittedName>
        <fullName evidence="2">Uncharacterized protein</fullName>
    </submittedName>
</protein>
<gene>
    <name evidence="2" type="ORF">E8E13_003222</name>
</gene>
<organism evidence="2 3">
    <name type="scientific">Curvularia kusanoi</name>
    <name type="common">Cochliobolus kusanoi</name>
    <dbReference type="NCBI Taxonomy" id="90978"/>
    <lineage>
        <taxon>Eukaryota</taxon>
        <taxon>Fungi</taxon>
        <taxon>Dikarya</taxon>
        <taxon>Ascomycota</taxon>
        <taxon>Pezizomycotina</taxon>
        <taxon>Dothideomycetes</taxon>
        <taxon>Pleosporomycetidae</taxon>
        <taxon>Pleosporales</taxon>
        <taxon>Pleosporineae</taxon>
        <taxon>Pleosporaceae</taxon>
        <taxon>Curvularia</taxon>
    </lineage>
</organism>
<dbReference type="EMBL" id="SWKU01000028">
    <property type="protein sequence ID" value="KAF2996232.1"/>
    <property type="molecule type" value="Genomic_DNA"/>
</dbReference>
<comment type="caution">
    <text evidence="2">The sequence shown here is derived from an EMBL/GenBank/DDBJ whole genome shotgun (WGS) entry which is preliminary data.</text>
</comment>
<dbReference type="AlphaFoldDB" id="A0A9P4W6X8"/>
<feature type="compositionally biased region" description="Basic and acidic residues" evidence="1">
    <location>
        <begin position="60"/>
        <end position="75"/>
    </location>
</feature>
<evidence type="ECO:0000313" key="3">
    <source>
        <dbReference type="Proteomes" id="UP000801428"/>
    </source>
</evidence>
<reference evidence="2" key="1">
    <citation type="submission" date="2019-04" db="EMBL/GenBank/DDBJ databases">
        <title>Sequencing of skin fungus with MAO and IRED activity.</title>
        <authorList>
            <person name="Marsaioli A.J."/>
            <person name="Bonatto J.M.C."/>
            <person name="Reis Junior O."/>
        </authorList>
    </citation>
    <scope>NUCLEOTIDE SEQUENCE</scope>
    <source>
        <strain evidence="2">30M1</strain>
    </source>
</reference>
<evidence type="ECO:0000256" key="1">
    <source>
        <dbReference type="SAM" id="MobiDB-lite"/>
    </source>
</evidence>
<keyword evidence="3" id="KW-1185">Reference proteome</keyword>